<dbReference type="EMBL" id="DVHC01000006">
    <property type="protein sequence ID" value="HIR58505.1"/>
    <property type="molecule type" value="Genomic_DNA"/>
</dbReference>
<name>A0A9D1DT49_9FIRM</name>
<dbReference type="InterPro" id="IPR029050">
    <property type="entry name" value="Immunoprotect_excell_Ig-like"/>
</dbReference>
<feature type="transmembrane region" description="Helical" evidence="2">
    <location>
        <begin position="130"/>
        <end position="150"/>
    </location>
</feature>
<feature type="transmembrane region" description="Helical" evidence="2">
    <location>
        <begin position="207"/>
        <end position="228"/>
    </location>
</feature>
<accession>A0A9D1DT49</accession>
<keyword evidence="2" id="KW-0472">Membrane</keyword>
<keyword evidence="2" id="KW-1133">Transmembrane helix</keyword>
<evidence type="ECO:0000256" key="2">
    <source>
        <dbReference type="SAM" id="Phobius"/>
    </source>
</evidence>
<organism evidence="3 4">
    <name type="scientific">Candidatus Onthousia excrementipullorum</name>
    <dbReference type="NCBI Taxonomy" id="2840884"/>
    <lineage>
        <taxon>Bacteria</taxon>
        <taxon>Bacillati</taxon>
        <taxon>Bacillota</taxon>
        <taxon>Bacilli</taxon>
        <taxon>Candidatus Onthousia</taxon>
    </lineage>
</organism>
<reference evidence="3" key="1">
    <citation type="submission" date="2020-10" db="EMBL/GenBank/DDBJ databases">
        <authorList>
            <person name="Gilroy R."/>
        </authorList>
    </citation>
    <scope>NUCLEOTIDE SEQUENCE</scope>
    <source>
        <strain evidence="3">CHK184-20233</strain>
    </source>
</reference>
<sequence length="513" mass="59982">MILRKPYALLIQYFQRIHLILIVLSAYIFYKVLALRTFVADFLNTESYNAYYEPISDYINIFLLISVFLVVVISIVLIILLHYKKKPWKIYLLPVIEYAFMFGVLVFIRSYFNSYDEFSTITPIMAGRDLLNIVSLPQYIVFIIFGIRLLGIDLKKFGFKDDEEYLDIKEEDREEFEVNIEFDKDKVTRTFKKFIRNVKYVYFEHQLICNTIIIILFVSLTGYTYYYFGVLHRTYKEGNTFSANYYDITVNNSYLTTRDSKGFSIVSNDNTAYLVLNLTVKNNASRREINIDRFRVMNKSEQFNHVGRLYDNFKDLGSSYSPLKKLDTGEETTFILVYKVDAALDPSKYVLYYHDLANNLLLKKTKLSVQDVRDVKTVNTVNLNEKMTFEDKNTLTITNATIGSDTTYNKYGCDSYGCGIRTETFSLSKNKILTISFISNKFTGQSFIDFSNIYAKIRYEDNNGKIKRIEATSLISDYNGNYAYFGIPSDISSDSNVDLIFTFRNKRYVYHLI</sequence>
<evidence type="ECO:0008006" key="5">
    <source>
        <dbReference type="Google" id="ProtNLM"/>
    </source>
</evidence>
<keyword evidence="1" id="KW-0732">Signal</keyword>
<evidence type="ECO:0000313" key="4">
    <source>
        <dbReference type="Proteomes" id="UP000824232"/>
    </source>
</evidence>
<keyword evidence="2" id="KW-0812">Transmembrane</keyword>
<feature type="transmembrane region" description="Helical" evidence="2">
    <location>
        <begin position="59"/>
        <end position="83"/>
    </location>
</feature>
<dbReference type="AlphaFoldDB" id="A0A9D1DT49"/>
<proteinExistence type="predicted"/>
<dbReference type="Gene3D" id="2.60.40.1240">
    <property type="match status" value="1"/>
</dbReference>
<gene>
    <name evidence="3" type="ORF">IAB38_00480</name>
</gene>
<evidence type="ECO:0000256" key="1">
    <source>
        <dbReference type="ARBA" id="ARBA00022729"/>
    </source>
</evidence>
<protein>
    <recommendedName>
        <fullName evidence="5">DUF4352 domain-containing protein</fullName>
    </recommendedName>
</protein>
<evidence type="ECO:0000313" key="3">
    <source>
        <dbReference type="EMBL" id="HIR58505.1"/>
    </source>
</evidence>
<dbReference type="Proteomes" id="UP000824232">
    <property type="component" value="Unassembled WGS sequence"/>
</dbReference>
<comment type="caution">
    <text evidence="3">The sequence shown here is derived from an EMBL/GenBank/DDBJ whole genome shotgun (WGS) entry which is preliminary data.</text>
</comment>
<feature type="transmembrane region" description="Helical" evidence="2">
    <location>
        <begin position="90"/>
        <end position="110"/>
    </location>
</feature>
<feature type="transmembrane region" description="Helical" evidence="2">
    <location>
        <begin position="20"/>
        <end position="39"/>
    </location>
</feature>
<reference evidence="3" key="2">
    <citation type="journal article" date="2021" name="PeerJ">
        <title>Extensive microbial diversity within the chicken gut microbiome revealed by metagenomics and culture.</title>
        <authorList>
            <person name="Gilroy R."/>
            <person name="Ravi A."/>
            <person name="Getino M."/>
            <person name="Pursley I."/>
            <person name="Horton D.L."/>
            <person name="Alikhan N.F."/>
            <person name="Baker D."/>
            <person name="Gharbi K."/>
            <person name="Hall N."/>
            <person name="Watson M."/>
            <person name="Adriaenssens E.M."/>
            <person name="Foster-Nyarko E."/>
            <person name="Jarju S."/>
            <person name="Secka A."/>
            <person name="Antonio M."/>
            <person name="Oren A."/>
            <person name="Chaudhuri R.R."/>
            <person name="La Ragione R."/>
            <person name="Hildebrand F."/>
            <person name="Pallen M.J."/>
        </authorList>
    </citation>
    <scope>NUCLEOTIDE SEQUENCE</scope>
    <source>
        <strain evidence="3">CHK184-20233</strain>
    </source>
</reference>